<dbReference type="GO" id="GO:0005576">
    <property type="term" value="C:extracellular region"/>
    <property type="evidence" value="ECO:0007669"/>
    <property type="project" value="UniProtKB-SubCell"/>
</dbReference>
<dbReference type="InterPro" id="IPR050708">
    <property type="entry name" value="T6SS_VgrG/RHS"/>
</dbReference>
<dbReference type="PANTHER" id="PTHR32305">
    <property type="match status" value="1"/>
</dbReference>
<evidence type="ECO:0000256" key="3">
    <source>
        <dbReference type="ARBA" id="ARBA00023026"/>
    </source>
</evidence>
<feature type="domain" description="Insecticide toxin TcdB middle/N-terminal" evidence="6">
    <location>
        <begin position="790"/>
        <end position="947"/>
    </location>
</feature>
<dbReference type="InterPro" id="IPR022045">
    <property type="entry name" value="TcdB_toxin_mid/N"/>
</dbReference>
<dbReference type="OMA" id="WYYQRNE"/>
<dbReference type="InterPro" id="IPR022385">
    <property type="entry name" value="Rhs_assc_core"/>
</dbReference>
<dbReference type="SUPFAM" id="SSF69318">
    <property type="entry name" value="Integrin alpha N-terminal domain"/>
    <property type="match status" value="1"/>
</dbReference>
<dbReference type="NCBIfam" id="TIGR03696">
    <property type="entry name" value="Rhs_assc_core"/>
    <property type="match status" value="1"/>
</dbReference>
<dbReference type="Pfam" id="PF03534">
    <property type="entry name" value="SpvB"/>
    <property type="match status" value="1"/>
</dbReference>
<keyword evidence="2" id="KW-0964">Secreted</keyword>
<evidence type="ECO:0000256" key="2">
    <source>
        <dbReference type="ARBA" id="ARBA00022525"/>
    </source>
</evidence>
<dbReference type="Pfam" id="PF12256">
    <property type="entry name" value="TcdB_toxin_midN"/>
    <property type="match status" value="1"/>
</dbReference>
<dbReference type="OrthoDB" id="5426877at2759"/>
<dbReference type="Proteomes" id="UP000027238">
    <property type="component" value="Unassembled WGS sequence"/>
</dbReference>
<dbReference type="EMBL" id="JMSE01001169">
    <property type="protein sequence ID" value="KDN63991.1"/>
    <property type="molecule type" value="Genomic_DNA"/>
</dbReference>
<keyword evidence="8" id="KW-1185">Reference proteome</keyword>
<dbReference type="PRINTS" id="PR01341">
    <property type="entry name" value="SALSPVBPROT"/>
</dbReference>
<feature type="region of interest" description="Disordered" evidence="4">
    <location>
        <begin position="2048"/>
        <end position="2068"/>
    </location>
</feature>
<proteinExistence type="predicted"/>
<reference evidence="8" key="1">
    <citation type="journal article" date="2014" name="Genome Announc.">
        <title>Draft genome sequence of Colletotrichum sublineola, a destructive pathogen of cultivated sorghum.</title>
        <authorList>
            <person name="Baroncelli R."/>
            <person name="Sanz-Martin J.M."/>
            <person name="Rech G.E."/>
            <person name="Sukno S.A."/>
            <person name="Thon M.R."/>
        </authorList>
    </citation>
    <scope>NUCLEOTIDE SEQUENCE [LARGE SCALE GENOMIC DNA]</scope>
    <source>
        <strain evidence="8">TX430BB</strain>
    </source>
</reference>
<accession>A0A066XE06</accession>
<dbReference type="GO" id="GO:0005737">
    <property type="term" value="C:cytoplasm"/>
    <property type="evidence" value="ECO:0007669"/>
    <property type="project" value="InterPro"/>
</dbReference>
<evidence type="ECO:0000259" key="5">
    <source>
        <dbReference type="Pfam" id="PF12255"/>
    </source>
</evidence>
<dbReference type="InterPro" id="IPR003284">
    <property type="entry name" value="Sal_SpvB"/>
</dbReference>
<dbReference type="Gene3D" id="2.180.10.10">
    <property type="entry name" value="RHS repeat-associated core"/>
    <property type="match status" value="1"/>
</dbReference>
<name>A0A066XE06_COLSU</name>
<protein>
    <recommendedName>
        <fullName evidence="9">SpvB-domain-containing protein</fullName>
    </recommendedName>
</protein>
<dbReference type="HOGENOM" id="CLU_000672_1_0_1"/>
<evidence type="ECO:0008006" key="9">
    <source>
        <dbReference type="Google" id="ProtNLM"/>
    </source>
</evidence>
<dbReference type="InterPro" id="IPR028994">
    <property type="entry name" value="Integrin_alpha_N"/>
</dbReference>
<keyword evidence="3" id="KW-0843">Virulence</keyword>
<feature type="region of interest" description="Disordered" evidence="4">
    <location>
        <begin position="1"/>
        <end position="61"/>
    </location>
</feature>
<comment type="caution">
    <text evidence="7">The sequence shown here is derived from an EMBL/GenBank/DDBJ whole genome shotgun (WGS) entry which is preliminary data.</text>
</comment>
<comment type="subcellular location">
    <subcellularLocation>
        <location evidence="1">Secreted</location>
    </subcellularLocation>
</comment>
<evidence type="ECO:0000313" key="8">
    <source>
        <dbReference type="Proteomes" id="UP000027238"/>
    </source>
</evidence>
<feature type="region of interest" description="Disordered" evidence="4">
    <location>
        <begin position="2473"/>
        <end position="2529"/>
    </location>
</feature>
<evidence type="ECO:0000313" key="7">
    <source>
        <dbReference type="EMBL" id="KDN63991.1"/>
    </source>
</evidence>
<evidence type="ECO:0000256" key="4">
    <source>
        <dbReference type="SAM" id="MobiDB-lite"/>
    </source>
</evidence>
<dbReference type="Pfam" id="PF12255">
    <property type="entry name" value="TcdB_toxin_midC"/>
    <property type="match status" value="1"/>
</dbReference>
<feature type="region of interest" description="Disordered" evidence="4">
    <location>
        <begin position="2411"/>
        <end position="2432"/>
    </location>
</feature>
<feature type="domain" description="Insecticide toxin TcdB middle/C-terminal" evidence="5">
    <location>
        <begin position="985"/>
        <end position="1082"/>
    </location>
</feature>
<feature type="compositionally biased region" description="Basic and acidic residues" evidence="4">
    <location>
        <begin position="2413"/>
        <end position="2432"/>
    </location>
</feature>
<dbReference type="InterPro" id="IPR022044">
    <property type="entry name" value="TcdB_toxin_mid/C"/>
</dbReference>
<organism evidence="7 8">
    <name type="scientific">Colletotrichum sublineola</name>
    <name type="common">Sorghum anthracnose fungus</name>
    <dbReference type="NCBI Taxonomy" id="1173701"/>
    <lineage>
        <taxon>Eukaryota</taxon>
        <taxon>Fungi</taxon>
        <taxon>Dikarya</taxon>
        <taxon>Ascomycota</taxon>
        <taxon>Pezizomycotina</taxon>
        <taxon>Sordariomycetes</taxon>
        <taxon>Hypocreomycetidae</taxon>
        <taxon>Glomerellales</taxon>
        <taxon>Glomerellaceae</taxon>
        <taxon>Colletotrichum</taxon>
        <taxon>Colletotrichum graminicola species complex</taxon>
    </lineage>
</organism>
<evidence type="ECO:0000256" key="1">
    <source>
        <dbReference type="ARBA" id="ARBA00004613"/>
    </source>
</evidence>
<dbReference type="STRING" id="1173701.A0A066XE06"/>
<dbReference type="eggNOG" id="ENOG502QUQU">
    <property type="taxonomic scope" value="Eukaryota"/>
</dbReference>
<dbReference type="PANTHER" id="PTHR32305:SF15">
    <property type="entry name" value="PROTEIN RHSA-RELATED"/>
    <property type="match status" value="1"/>
</dbReference>
<gene>
    <name evidence="7" type="ORF">CSUB01_09671</name>
</gene>
<feature type="compositionally biased region" description="Polar residues" evidence="4">
    <location>
        <begin position="23"/>
        <end position="61"/>
    </location>
</feature>
<evidence type="ECO:0000259" key="6">
    <source>
        <dbReference type="Pfam" id="PF12256"/>
    </source>
</evidence>
<sequence>MKPSMTLRSILPTPAQQRDRSSKVTGNSGDGNETETSGTRNSQAKQISTTETSNPVVQTPSVLSTPVAATLQDNSGPSTGKGGGAQRSIDQIFQLNPSSGTFSLSIPIRISKARREFQPTLELSYDSGSGNGPFGLGWRLSGGEISITRKTSKGIPKYEDTAGTESDIFILSGVEDLVVADESPDRTRTLQGQTYDVKRYRPRVESDFRIIERWTNLRDVGDVFWRTLSSSNGVQFFGRTDHSRVYEKLATGNKRIFTWLLSESYDPFGNSIAYVYKAENDDGVQALPVDRQTCEIGRDNPGRTRARYLKSIKYGNRRPSRDLDSWDIVPRSVLEVGDVSKEWMFEVVLDYGEHDPDTPTTDSTQAWTVRNDPFSTYRSGFEIRSYRQCRRILMFHHLPEKMGLQDYLVSSYTMEYDSDGSGSFLKSVIRQGHIWNPEAGKYDCLSLPPFTLTYSSIPDPEKLQMQSLKPKLLSQLAASRTIGGQGIKAQWIDLNGEGTSGLLVQINGTWYYNRNESLLMDVMSEEGELTDDSSSVASISESKTDFGTPDGFGTVNLISRHPTDRAEGTNYFTDLDGNGRQNLVTVDNSGRLIGYHERIDDDDWTNFKEFDSVLSLDEATIDKRSPIRKFDVTGNGLVDVVRLDHSDGQVLWHESLGKRGFAPERRARGSGKPVFWNYPNQRLSTTLADMTGDGLTDIVQLSNGQVSYWPNLGYGHFGAEIVMNNPPIFDKDAETFNPYRILLVDVDGNGATDLVYLPDEGGAVIYRNLCGNGFSEGRHVPCFPRVSDPTSIFVMDLLGKGTSCLCRMDVDSTNEMVIQYLDLNSPTRSFTSKPNMLMSFENGVGLRTSVDYWPSTKFYLKDERGGQQWKSKLPFPVHVVRKIVHEDLITASSKTFKYHYRDGYFDGQDREFRGFGMVEEWTNEVIALGNGNRYQKPTSHKKLWYHTGAMTTGLSPDAAFTSGKTQVVSKLPTGLSPAGSYESFRALKGKELRSELYGLDGTAKTRLPYAVTEKSYRVIQEQPPPSAQFPGVFKIHPLETLTTNYERVASNPRILHEIILERNDFGDVVKALDIRYGSKKSPLAGKSQTAQRRSEVTYTEVEYTNAIVGSKDLYKPLVAGISKSRILGFASDHILDLETVVKEDFNKYTAKAADSIDLETYSDAADKTIVRYKTTKTIYRSKDMTQPLKYQVQEPFSVVHRVFELVLEKSRQLKVYGPSDNVVVQPGHTCESILDDIGEFTDLDDDGNWWAPSSLSFFGGSLSKSLQLSAARQSFFSPNLTVDPFGNQTQVEMDIWSLLPCKWTDAVGGVVKAENDYRVLSPVTIWDTNENQSSIRVDALGRTTASAQLGKEGNTTGESLDGLASDLELEDMVTFFKKPTRQQAKKLLGKAGKRWIFGLQREMGQDKPTPMFQIALFRTSDEDDAEPMFTISYFSGYSQAIQDVGLATWEDSPERWRFSGSASFDSDAKPVQTLPQFHGSTHFFVPHASIASPSKMTFYDALGRSVGELNQDHSWTKTCYDDAWSTREFTTEDTVLVQDPREDPDIGRHFQTLSTSSFLPSWQEQQIKSGNKSQVEAAKKSERFANTPMITHIDTSGRVLARVFTDGTITRTTSLGYDVAGNRAVETDAAGRVVQKNEFDNLGRRIKIENMDSGTQVMFYDCLGEVTLSKDSRGVSRRYVRDYLRRITETYVLEVGETKEILWSKIIFGDNLPLSEEPKVLRNNQKGRIVRVYDQSGVRTSDTYDPRGNCTRSTTQLAAEYKSSFNCSPDMGLESEVWTTTAVFDAMSRECQAVDAVGTCTRRKFNLLSGLDQVLTSEKTDPDKWSSCVTKIDYTADGLVSTLRLGNGSETVFVYDEATRQLLNKRTQRTSDGKTLEDIKYTYDSAGRISHEEDLAQEVVYFRNQRIDASRDFAYDGFGRLLMCTGREMINTDSTSPSHSSPMSLVMARECGISTTAMQPGQLTRYTELYEYDSVDNIVKVAHQTDDDKTANWTRTYEYTDLSKSNRLASTKVQGKEERYEYNKTGCITSMSGYSKVGWDALGRLKSSSQQKLNKDPGDEEEDTNQKMPERTWFVYNDEGARVRKVTDRSTVDASEQPRRLKETMYLDSCDIYRKYTGESSDSVSSKPEVETHTSLIKESPDAQNALVVAEKNMSKGDEAPWLLRWTLSPGLEVDDQSRIVSYEEYTPFGLPTYQLRGSGIEAPSRYRFATYLRDHETGLHYCQARYYCPWLGRWMSPDPLDTIDGLNLYCYVANDPVNWVDPTGTMHQQQQQQRAPGSMVMHTAVNMPNGPNTGGLVPVAATNRLKPVQDCCTGCGASLKEDLCNLATIKGAFGCLVGGLASYFATFTIPSGPTESVAHNSASLVANVAAGSAIVSLATGAGAGLLKAFTGKMDPPAKEMKEMIKTLGSELTSEKKEHQTTRDEHKKTLDEIKKDLKQAQDDLVTERDKAATAKTEAEEKAEAFAKEIAGLKSALDAKTTENADLTTKLAAAEEGKRNNNQAGLGKKRGSAPSGEGVRYRGTGNGNGK</sequence>